<gene>
    <name evidence="2" type="ORF">HMPREF1071_00047</name>
</gene>
<organism evidence="2 3">
    <name type="scientific">Bacteroides salyersiae CL02T12C01</name>
    <dbReference type="NCBI Taxonomy" id="997887"/>
    <lineage>
        <taxon>Bacteria</taxon>
        <taxon>Pseudomonadati</taxon>
        <taxon>Bacteroidota</taxon>
        <taxon>Bacteroidia</taxon>
        <taxon>Bacteroidales</taxon>
        <taxon>Bacteroidaceae</taxon>
        <taxon>Bacteroides</taxon>
    </lineage>
</organism>
<dbReference type="EMBL" id="AGXV01000003">
    <property type="protein sequence ID" value="EIY70730.1"/>
    <property type="molecule type" value="Genomic_DNA"/>
</dbReference>
<feature type="transmembrane region" description="Helical" evidence="1">
    <location>
        <begin position="12"/>
        <end position="32"/>
    </location>
</feature>
<sequence length="702" mass="81228">MEFEQTDIMRKQLVKNFGILIVMLGISDLLLAEDFSIELKTSPLTGALSELRIKGDKYNMNWLVRTDGTQYPWIKENYGWGLGYFTITKDRISIKKEWEIPSEINADGMEVTYREGDVQIRVKRTLDNNGLVERYTFTNRGKETIYVHDMGIYTPFNDNYPSAQQCINSRTNVHIWEGENAAYVNALRMGAFAPHLGLVVTQGAVKSYEIWERGLEKANSHTRGIFALNLPDIQLKPGESYTLEWNIFSHNGNEDFRNKLLERGNVLVSCNKYVLEKGEIARVELHSSQILKNCTAKMNGIPVSIKQEDNIYVVELPMQQTGEVRFDFYYDGNKQTHANCLVINNADELIRKRIDFIRTNQQLHDSADLRDGAYMVYDNEGDSIYLNDTPNCNPVDRDEGAERNGMGVLLAKQCLLTKDTTLKMSLLQYAKFIRERLQTEDYTTYSSVDQKNRNRGYNYMWIAEFYFHMYKITEDKQFAKDGYQTLQAMFRQFGYGFYAIGIPVQSGLNALKDAGMNKEYKQLLKDFIKTGDVFVDNGLNYPAHEVNYEQSIVAPAIQFLAQLYLETGIRKYLDEVKCQIPVLEAFNGFQPSYHLNEVAIRHWDGYWFGKQEMFGDTFPHYWSTITGAVYHYYALCTGDDSYQKRAENIVRNNLCLFFEDGKASCAYMYPYKINGIKAQFYDTYANDQDWALVYYLLVNKGI</sequence>
<evidence type="ECO:0008006" key="4">
    <source>
        <dbReference type="Google" id="ProtNLM"/>
    </source>
</evidence>
<evidence type="ECO:0000256" key="1">
    <source>
        <dbReference type="SAM" id="Phobius"/>
    </source>
</evidence>
<keyword evidence="1" id="KW-1133">Transmembrane helix</keyword>
<name>I8Z5K3_9BACE</name>
<accession>I8Z5K3</accession>
<reference evidence="2 3" key="1">
    <citation type="submission" date="2012-02" db="EMBL/GenBank/DDBJ databases">
        <title>The Genome Sequence of Bacteroides salyersiae CL02T12C01.</title>
        <authorList>
            <consortium name="The Broad Institute Genome Sequencing Platform"/>
            <person name="Earl A."/>
            <person name="Ward D."/>
            <person name="Feldgarden M."/>
            <person name="Gevers D."/>
            <person name="Zitomersky N.L."/>
            <person name="Coyne M.J."/>
            <person name="Comstock L.E."/>
            <person name="Young S.K."/>
            <person name="Zeng Q."/>
            <person name="Gargeya S."/>
            <person name="Fitzgerald M."/>
            <person name="Haas B."/>
            <person name="Abouelleil A."/>
            <person name="Alvarado L."/>
            <person name="Arachchi H.M."/>
            <person name="Berlin A."/>
            <person name="Chapman S.B."/>
            <person name="Gearin G."/>
            <person name="Goldberg J."/>
            <person name="Griggs A."/>
            <person name="Gujja S."/>
            <person name="Hansen M."/>
            <person name="Heiman D."/>
            <person name="Howarth C."/>
            <person name="Larimer J."/>
            <person name="Lui A."/>
            <person name="MacDonald P.J.P."/>
            <person name="McCowen C."/>
            <person name="Montmayeur A."/>
            <person name="Murphy C."/>
            <person name="Neiman D."/>
            <person name="Pearson M."/>
            <person name="Priest M."/>
            <person name="Roberts A."/>
            <person name="Saif S."/>
            <person name="Shea T."/>
            <person name="Sisk P."/>
            <person name="Stolte C."/>
            <person name="Sykes S."/>
            <person name="Wortman J."/>
            <person name="Nusbaum C."/>
            <person name="Birren B."/>
        </authorList>
    </citation>
    <scope>NUCLEOTIDE SEQUENCE [LARGE SCALE GENOMIC DNA]</scope>
    <source>
        <strain evidence="2 3">CL02T12C01</strain>
    </source>
</reference>
<dbReference type="Pfam" id="PF18951">
    <property type="entry name" value="DUF5695"/>
    <property type="match status" value="1"/>
</dbReference>
<dbReference type="InterPro" id="IPR043750">
    <property type="entry name" value="DUF5695"/>
</dbReference>
<dbReference type="AlphaFoldDB" id="I8Z5K3"/>
<keyword evidence="1" id="KW-0812">Transmembrane</keyword>
<evidence type="ECO:0000313" key="3">
    <source>
        <dbReference type="Proteomes" id="UP000005150"/>
    </source>
</evidence>
<keyword evidence="3" id="KW-1185">Reference proteome</keyword>
<comment type="caution">
    <text evidence="2">The sequence shown here is derived from an EMBL/GenBank/DDBJ whole genome shotgun (WGS) entry which is preliminary data.</text>
</comment>
<proteinExistence type="predicted"/>
<dbReference type="GO" id="GO:0005975">
    <property type="term" value="P:carbohydrate metabolic process"/>
    <property type="evidence" value="ECO:0007669"/>
    <property type="project" value="InterPro"/>
</dbReference>
<evidence type="ECO:0000313" key="2">
    <source>
        <dbReference type="EMBL" id="EIY70730.1"/>
    </source>
</evidence>
<dbReference type="InterPro" id="IPR008928">
    <property type="entry name" value="6-hairpin_glycosidase_sf"/>
</dbReference>
<keyword evidence="1" id="KW-0472">Membrane</keyword>
<dbReference type="SUPFAM" id="SSF48208">
    <property type="entry name" value="Six-hairpin glycosidases"/>
    <property type="match status" value="1"/>
</dbReference>
<dbReference type="Proteomes" id="UP000005150">
    <property type="component" value="Unassembled WGS sequence"/>
</dbReference>
<protein>
    <recommendedName>
        <fullName evidence="4">Six-hairpin glycosidase</fullName>
    </recommendedName>
</protein>
<dbReference type="HOGENOM" id="CLU_014083_0_0_10"/>
<dbReference type="PATRIC" id="fig|997887.3.peg.54"/>